<dbReference type="InterPro" id="IPR000674">
    <property type="entry name" value="Ald_Oxase/Xan_DH_a/b"/>
</dbReference>
<keyword evidence="3" id="KW-1185">Reference proteome</keyword>
<comment type="caution">
    <text evidence="2">The sequence shown here is derived from an EMBL/GenBank/DDBJ whole genome shotgun (WGS) entry which is preliminary data.</text>
</comment>
<dbReference type="SUPFAM" id="SSF56003">
    <property type="entry name" value="Molybdenum cofactor-binding domain"/>
    <property type="match status" value="2"/>
</dbReference>
<dbReference type="PANTHER" id="PTHR47495:SF2">
    <property type="entry name" value="ALDEHYDE DEHYDROGENASE"/>
    <property type="match status" value="1"/>
</dbReference>
<dbReference type="Proteomes" id="UP001461163">
    <property type="component" value="Unassembled WGS sequence"/>
</dbReference>
<dbReference type="InterPro" id="IPR037165">
    <property type="entry name" value="AldOxase/xan_DH_Mopterin-bd_sf"/>
</dbReference>
<organism evidence="2 3">
    <name type="scientific">Paraglaciecola mesophila</name>
    <dbReference type="NCBI Taxonomy" id="197222"/>
    <lineage>
        <taxon>Bacteria</taxon>
        <taxon>Pseudomonadati</taxon>
        <taxon>Pseudomonadota</taxon>
        <taxon>Gammaproteobacteria</taxon>
        <taxon>Alteromonadales</taxon>
        <taxon>Alteromonadaceae</taxon>
        <taxon>Paraglaciecola</taxon>
    </lineage>
</organism>
<dbReference type="PIRSF" id="PIRSF036389">
    <property type="entry name" value="IOR_B"/>
    <property type="match status" value="1"/>
</dbReference>
<dbReference type="Gene3D" id="3.30.365.10">
    <property type="entry name" value="Aldehyde oxidase/xanthine dehydrogenase, molybdopterin binding domain"/>
    <property type="match status" value="4"/>
</dbReference>
<dbReference type="RefSeq" id="WP_342881017.1">
    <property type="nucleotide sequence ID" value="NZ_JBBMQS010000002.1"/>
</dbReference>
<accession>A0ABU9SRW5</accession>
<feature type="domain" description="Aldehyde oxidase/xanthine dehydrogenase a/b hammerhead" evidence="1">
    <location>
        <begin position="240"/>
        <end position="319"/>
    </location>
</feature>
<name>A0ABU9SRW5_9ALTE</name>
<evidence type="ECO:0000313" key="3">
    <source>
        <dbReference type="Proteomes" id="UP001461163"/>
    </source>
</evidence>
<dbReference type="PANTHER" id="PTHR47495">
    <property type="entry name" value="ALDEHYDE DEHYDROGENASE"/>
    <property type="match status" value="1"/>
</dbReference>
<protein>
    <submittedName>
        <fullName evidence="2">Molybdopterin cofactor-binding domain-containing protein</fullName>
    </submittedName>
</protein>
<sequence>MSTLGKITRRTFVIGSAAIAGGVLFGTYKYKQPYPNPLKKELAPGDTALTPYVLINATGVTIIVPRAEMGQGVKTTLAVLVAEELDIDVENVTIDHGVPSHAYYNAAVLEEGVPIPPQDNSAMAKMARNFMHVPAKFFGVQVTGGSSSTVDAFEKMRLAGATAREALLLAASAKLNVPKNTLRTDNGEVIAQDGKRLSYTELASLAASIELPDEVKLKPQSEWKQIGKPIARVDMVEKCTGTATFGIDVLQDEMLYATVKVNPHLGAKCNSYTANNAANMKGVKAILPLGDVGVAVVATNTWYAFKAAEKIDFDWAKTQYAQTTDELFESAIAAFNEEHQDSQNRDDGDVDAVIGAAGDATIHREYRAPLLAHATMEPMNATALMKNGELDVWVGTQMATYALSEAARVSGIEAQNIRIHTTYLGGGFGRRLEMDFIIYAVMVAKQLEGTPVKVTWTREEDMTHDSYRPFAVARFEGLTEGKSITALDMKISSPSVMESQMGRLGVSIPGPDSTIVQALWDQAYMIENYRVTGYRVPKGIPVSSWRSVGASQNGFFNESMMDELAIEANADPIEMRLSLITHKPTRNVLETAAKMANWGRNLPENHGLGVALVTSFGVPVAEIIEVVNTPRGIKILNVYVAADVGIAIDSRNIEAQLVSAVNFGLAAAMMGEITLQDGKVQQTNFHNYDAIRMHQAPVIHTKILENGERIRGIGEPGTPPAAPALANAIYAATGLRIREMPFSKQVQFV</sequence>
<dbReference type="InterPro" id="IPR052516">
    <property type="entry name" value="N-heterocyclic_Hydroxylase"/>
</dbReference>
<reference evidence="2 3" key="1">
    <citation type="submission" date="2024-03" db="EMBL/GenBank/DDBJ databases">
        <title>Community enrichment and isolation of bacterial strains for fucoidan degradation.</title>
        <authorList>
            <person name="Sichert A."/>
        </authorList>
    </citation>
    <scope>NUCLEOTIDE SEQUENCE [LARGE SCALE GENOMIC DNA]</scope>
    <source>
        <strain evidence="2 3">AS12</strain>
    </source>
</reference>
<evidence type="ECO:0000259" key="1">
    <source>
        <dbReference type="SMART" id="SM01008"/>
    </source>
</evidence>
<dbReference type="SMART" id="SM01008">
    <property type="entry name" value="Ald_Xan_dh_C"/>
    <property type="match status" value="1"/>
</dbReference>
<evidence type="ECO:0000313" key="2">
    <source>
        <dbReference type="EMBL" id="MEM5496621.1"/>
    </source>
</evidence>
<dbReference type="InterPro" id="IPR008274">
    <property type="entry name" value="AldOxase/xan_DH_MoCoBD1"/>
</dbReference>
<dbReference type="InterPro" id="IPR046867">
    <property type="entry name" value="AldOxase/xan_DH_MoCoBD2"/>
</dbReference>
<dbReference type="EMBL" id="JBBMQS010000002">
    <property type="protein sequence ID" value="MEM5496621.1"/>
    <property type="molecule type" value="Genomic_DNA"/>
</dbReference>
<dbReference type="Pfam" id="PF02738">
    <property type="entry name" value="MoCoBD_1"/>
    <property type="match status" value="1"/>
</dbReference>
<dbReference type="InterPro" id="IPR012368">
    <property type="entry name" value="OxRdtase_Mopterin-bd_su_IorB"/>
</dbReference>
<dbReference type="Pfam" id="PF20256">
    <property type="entry name" value="MoCoBD_2"/>
    <property type="match status" value="2"/>
</dbReference>
<proteinExistence type="predicted"/>
<dbReference type="Gene3D" id="3.90.1170.50">
    <property type="entry name" value="Aldehyde oxidase/xanthine dehydrogenase, a/b hammerhead"/>
    <property type="match status" value="1"/>
</dbReference>
<gene>
    <name evidence="2" type="ORF">WNY77_04330</name>
</gene>